<organism evidence="1 2">
    <name type="scientific">Qipengyuania aquimaris</name>
    <dbReference type="NCBI Taxonomy" id="255984"/>
    <lineage>
        <taxon>Bacteria</taxon>
        <taxon>Pseudomonadati</taxon>
        <taxon>Pseudomonadota</taxon>
        <taxon>Alphaproteobacteria</taxon>
        <taxon>Sphingomonadales</taxon>
        <taxon>Erythrobacteraceae</taxon>
        <taxon>Qipengyuania</taxon>
    </lineage>
</organism>
<dbReference type="RefSeq" id="WP_222404173.1">
    <property type="nucleotide sequence ID" value="NZ_JAHVKP010000001.1"/>
</dbReference>
<dbReference type="Pfam" id="PF01042">
    <property type="entry name" value="Ribonuc_L-PSP"/>
    <property type="match status" value="1"/>
</dbReference>
<comment type="caution">
    <text evidence="1">The sequence shown here is derived from an EMBL/GenBank/DDBJ whole genome shotgun (WGS) entry which is preliminary data.</text>
</comment>
<evidence type="ECO:0000313" key="1">
    <source>
        <dbReference type="EMBL" id="MBY6216911.1"/>
    </source>
</evidence>
<protein>
    <submittedName>
        <fullName evidence="1">RidA family protein</fullName>
    </submittedName>
</protein>
<accession>A0A9Q3XCL9</accession>
<dbReference type="Proteomes" id="UP000824927">
    <property type="component" value="Unassembled WGS sequence"/>
</dbReference>
<dbReference type="CDD" id="cd06154">
    <property type="entry name" value="YjgF_YER057c_UK114_like_6"/>
    <property type="match status" value="1"/>
</dbReference>
<dbReference type="EMBL" id="JAHVKP010000001">
    <property type="protein sequence ID" value="MBY6216911.1"/>
    <property type="molecule type" value="Genomic_DNA"/>
</dbReference>
<dbReference type="SUPFAM" id="SSF55298">
    <property type="entry name" value="YjgF-like"/>
    <property type="match status" value="1"/>
</dbReference>
<dbReference type="PANTHER" id="PTHR43857:SF1">
    <property type="entry name" value="YJGH FAMILY PROTEIN"/>
    <property type="match status" value="1"/>
</dbReference>
<proteinExistence type="predicted"/>
<dbReference type="Gene3D" id="3.30.1330.40">
    <property type="entry name" value="RutC-like"/>
    <property type="match status" value="1"/>
</dbReference>
<dbReference type="PANTHER" id="PTHR43857">
    <property type="entry name" value="BLR7761 PROTEIN"/>
    <property type="match status" value="1"/>
</dbReference>
<reference evidence="1" key="1">
    <citation type="submission" date="2021-06" db="EMBL/GenBank/DDBJ databases">
        <title>50 bacteria genomes isolated from Dapeng, Shenzhen, China.</title>
        <authorList>
            <person name="Zheng W."/>
            <person name="Yu S."/>
            <person name="Huang Y."/>
        </authorList>
    </citation>
    <scope>NUCLEOTIDE SEQUENCE</scope>
    <source>
        <strain evidence="1">DP4N28-2</strain>
    </source>
</reference>
<dbReference type="InterPro" id="IPR006175">
    <property type="entry name" value="YjgF/YER057c/UK114"/>
</dbReference>
<evidence type="ECO:0000313" key="2">
    <source>
        <dbReference type="Proteomes" id="UP000824927"/>
    </source>
</evidence>
<dbReference type="AlphaFoldDB" id="A0A9Q3XCL9"/>
<gene>
    <name evidence="1" type="ORF">KUV31_00985</name>
</gene>
<dbReference type="InterPro" id="IPR035959">
    <property type="entry name" value="RutC-like_sf"/>
</dbReference>
<name>A0A9Q3XCL9_9SPHN</name>
<sequence length="129" mass="13734">MSERRRTTSGSPFEEQFGFCRAIREGNRIIVAGTGPIEPDGSSTQGDAAAQAARCCELIVAAIKNLGGSAEDVVRTRMFLTDFDDQAAVGAVHARFFGAAKPAATMVGAPWLCRKEWKVEIEAEAIVSG</sequence>